<feature type="domain" description="DUF1254" evidence="3">
    <location>
        <begin position="89"/>
        <end position="207"/>
    </location>
</feature>
<dbReference type="InterPro" id="IPR010621">
    <property type="entry name" value="DUF1214"/>
</dbReference>
<dbReference type="AlphaFoldDB" id="A0A5N0TCJ2"/>
<dbReference type="Gene3D" id="2.60.40.1610">
    <property type="entry name" value="Domain of unknown function DUF1254"/>
    <property type="match status" value="1"/>
</dbReference>
<dbReference type="InterPro" id="IPR037049">
    <property type="entry name" value="DUF1214_C_sf"/>
</dbReference>
<evidence type="ECO:0000259" key="2">
    <source>
        <dbReference type="Pfam" id="PF06742"/>
    </source>
</evidence>
<proteinExistence type="predicted"/>
<evidence type="ECO:0000313" key="4">
    <source>
        <dbReference type="EMBL" id="KAA9131566.1"/>
    </source>
</evidence>
<dbReference type="EMBL" id="VYXP01000005">
    <property type="protein sequence ID" value="KAA9131566.1"/>
    <property type="molecule type" value="Genomic_DNA"/>
</dbReference>
<dbReference type="PROSITE" id="PS51257">
    <property type="entry name" value="PROKAR_LIPOPROTEIN"/>
    <property type="match status" value="1"/>
</dbReference>
<organism evidence="4 5">
    <name type="scientific">Marinihelvus fidelis</name>
    <dbReference type="NCBI Taxonomy" id="2613842"/>
    <lineage>
        <taxon>Bacteria</taxon>
        <taxon>Pseudomonadati</taxon>
        <taxon>Pseudomonadota</taxon>
        <taxon>Gammaproteobacteria</taxon>
        <taxon>Chromatiales</taxon>
        <taxon>Wenzhouxiangellaceae</taxon>
        <taxon>Marinihelvus</taxon>
    </lineage>
</organism>
<reference evidence="4 5" key="1">
    <citation type="submission" date="2019-09" db="EMBL/GenBank/DDBJ databases">
        <title>Wenzhouxiangella sp. Genome sequencing and assembly.</title>
        <authorList>
            <person name="Zhang R."/>
        </authorList>
    </citation>
    <scope>NUCLEOTIDE SEQUENCE [LARGE SCALE GENOMIC DNA]</scope>
    <source>
        <strain evidence="4 5">W260</strain>
    </source>
</reference>
<feature type="chain" id="PRO_5024415013" evidence="1">
    <location>
        <begin position="20"/>
        <end position="458"/>
    </location>
</feature>
<feature type="signal peptide" evidence="1">
    <location>
        <begin position="1"/>
        <end position="19"/>
    </location>
</feature>
<keyword evidence="5" id="KW-1185">Reference proteome</keyword>
<protein>
    <submittedName>
        <fullName evidence="4">DUF1254 domain-containing protein</fullName>
    </submittedName>
</protein>
<dbReference type="Pfam" id="PF06742">
    <property type="entry name" value="DUF1214"/>
    <property type="match status" value="1"/>
</dbReference>
<dbReference type="InterPro" id="IPR037050">
    <property type="entry name" value="DUF1254_sf"/>
</dbReference>
<dbReference type="PANTHER" id="PTHR36509:SF2">
    <property type="entry name" value="BLL3101 PROTEIN"/>
    <property type="match status" value="1"/>
</dbReference>
<name>A0A5N0TCJ2_9GAMM</name>
<dbReference type="Proteomes" id="UP000325372">
    <property type="component" value="Unassembled WGS sequence"/>
</dbReference>
<dbReference type="Gene3D" id="2.60.120.600">
    <property type="entry name" value="Domain of unknown function DUF1214, C-terminal domain"/>
    <property type="match status" value="1"/>
</dbReference>
<accession>A0A5N0TCJ2</accession>
<comment type="caution">
    <text evidence="4">The sequence shown here is derived from an EMBL/GenBank/DDBJ whole genome shotgun (WGS) entry which is preliminary data.</text>
</comment>
<feature type="domain" description="DUF1214" evidence="2">
    <location>
        <begin position="333"/>
        <end position="444"/>
    </location>
</feature>
<evidence type="ECO:0000313" key="5">
    <source>
        <dbReference type="Proteomes" id="UP000325372"/>
    </source>
</evidence>
<dbReference type="RefSeq" id="WP_150864215.1">
    <property type="nucleotide sequence ID" value="NZ_VYXP01000005.1"/>
</dbReference>
<dbReference type="PANTHER" id="PTHR36509">
    <property type="entry name" value="BLL3101 PROTEIN"/>
    <property type="match status" value="1"/>
</dbReference>
<gene>
    <name evidence="4" type="ORF">F3N42_09625</name>
</gene>
<dbReference type="Pfam" id="PF06863">
    <property type="entry name" value="DUF1254"/>
    <property type="match status" value="1"/>
</dbReference>
<evidence type="ECO:0000259" key="3">
    <source>
        <dbReference type="Pfam" id="PF06863"/>
    </source>
</evidence>
<sequence>MNRFCFDGLLAVLMCLALAGCDPLASEAPESATLATDAATSDIQHTEPAVSDDEIVEAWVYLLSRALVVRQEQMDFQGTGLSYNDIRYNEAGKADFVNPNLDVAYMEAWVAIDDDSAVVLEIPEIEGRYYTAQFLDGWGEVVVNINERNFPDHPNGRFALCMAPCDVELPDDVLAVEVPDRKLKMLARVELQDDLDGAIALQKGFRMSVIGLPSTQMPLPLPKFSNQDPPGVELFRLVDHFLETPDTKMDASTIRATARRVAAYVANGGPAAAHADQVINEQAMPRFIQFATQKAGKFENGWLATLTAGNYDGDYWTRAAANFVGIWANTSEEVIYFIASTDGAGETLGDGKAYRLHFTADELPAQNVNGFWSVILVDFPGYRVVGNALDRYNFNNYSSLTYGDDGSLTLYVAPSLDPAWPQSNWLPSPSKGRFNLTLRMYVPKDNVLAGDWFPPPLE</sequence>
<dbReference type="InterPro" id="IPR010679">
    <property type="entry name" value="DUF1254"/>
</dbReference>
<dbReference type="SUPFAM" id="SSF160935">
    <property type="entry name" value="VPA0735-like"/>
    <property type="match status" value="1"/>
</dbReference>
<keyword evidence="1" id="KW-0732">Signal</keyword>
<evidence type="ECO:0000256" key="1">
    <source>
        <dbReference type="SAM" id="SignalP"/>
    </source>
</evidence>